<dbReference type="Proteomes" id="UP000016930">
    <property type="component" value="Unassembled WGS sequence"/>
</dbReference>
<organism evidence="1 2">
    <name type="scientific">Ceriporiopsis subvermispora (strain B)</name>
    <name type="common">White-rot fungus</name>
    <name type="synonym">Gelatoporia subvermispora</name>
    <dbReference type="NCBI Taxonomy" id="914234"/>
    <lineage>
        <taxon>Eukaryota</taxon>
        <taxon>Fungi</taxon>
        <taxon>Dikarya</taxon>
        <taxon>Basidiomycota</taxon>
        <taxon>Agaricomycotina</taxon>
        <taxon>Agaricomycetes</taxon>
        <taxon>Polyporales</taxon>
        <taxon>Gelatoporiaceae</taxon>
        <taxon>Gelatoporia</taxon>
    </lineage>
</organism>
<proteinExistence type="predicted"/>
<reference evidence="1 2" key="1">
    <citation type="journal article" date="2012" name="Proc. Natl. Acad. Sci. U.S.A.">
        <title>Comparative genomics of Ceriporiopsis subvermispora and Phanerochaete chrysosporium provide insight into selective ligninolysis.</title>
        <authorList>
            <person name="Fernandez-Fueyo E."/>
            <person name="Ruiz-Duenas F.J."/>
            <person name="Ferreira P."/>
            <person name="Floudas D."/>
            <person name="Hibbett D.S."/>
            <person name="Canessa P."/>
            <person name="Larrondo L.F."/>
            <person name="James T.Y."/>
            <person name="Seelenfreund D."/>
            <person name="Lobos S."/>
            <person name="Polanco R."/>
            <person name="Tello M."/>
            <person name="Honda Y."/>
            <person name="Watanabe T."/>
            <person name="Watanabe T."/>
            <person name="Ryu J.S."/>
            <person name="Kubicek C.P."/>
            <person name="Schmoll M."/>
            <person name="Gaskell J."/>
            <person name="Hammel K.E."/>
            <person name="St John F.J."/>
            <person name="Vanden Wymelenberg A."/>
            <person name="Sabat G."/>
            <person name="Splinter BonDurant S."/>
            <person name="Syed K."/>
            <person name="Yadav J.S."/>
            <person name="Doddapaneni H."/>
            <person name="Subramanian V."/>
            <person name="Lavin J.L."/>
            <person name="Oguiza J.A."/>
            <person name="Perez G."/>
            <person name="Pisabarro A.G."/>
            <person name="Ramirez L."/>
            <person name="Santoyo F."/>
            <person name="Master E."/>
            <person name="Coutinho P.M."/>
            <person name="Henrissat B."/>
            <person name="Lombard V."/>
            <person name="Magnuson J.K."/>
            <person name="Kuees U."/>
            <person name="Hori C."/>
            <person name="Igarashi K."/>
            <person name="Samejima M."/>
            <person name="Held B.W."/>
            <person name="Barry K.W."/>
            <person name="LaButti K.M."/>
            <person name="Lapidus A."/>
            <person name="Lindquist E.A."/>
            <person name="Lucas S.M."/>
            <person name="Riley R."/>
            <person name="Salamov A.A."/>
            <person name="Hoffmeister D."/>
            <person name="Schwenk D."/>
            <person name="Hadar Y."/>
            <person name="Yarden O."/>
            <person name="de Vries R.P."/>
            <person name="Wiebenga A."/>
            <person name="Stenlid J."/>
            <person name="Eastwood D."/>
            <person name="Grigoriev I.V."/>
            <person name="Berka R.M."/>
            <person name="Blanchette R.A."/>
            <person name="Kersten P."/>
            <person name="Martinez A.T."/>
            <person name="Vicuna R."/>
            <person name="Cullen D."/>
        </authorList>
    </citation>
    <scope>NUCLEOTIDE SEQUENCE [LARGE SCALE GENOMIC DNA]</scope>
    <source>
        <strain evidence="1 2">B</strain>
    </source>
</reference>
<protein>
    <submittedName>
        <fullName evidence="1">Uncharacterized protein</fullName>
    </submittedName>
</protein>
<evidence type="ECO:0000313" key="1">
    <source>
        <dbReference type="EMBL" id="EMD32090.1"/>
    </source>
</evidence>
<evidence type="ECO:0000313" key="2">
    <source>
        <dbReference type="Proteomes" id="UP000016930"/>
    </source>
</evidence>
<name>M2QJ04_CERS8</name>
<sequence>MLAKTTVNVPGRKRKLCLQGMKGLSRCLLHGSGTRRGRGHAMSIASNIYGCMPCQPVLWTGLADLPEQHVAVSSLLEMIIESHAPVVR</sequence>
<keyword evidence="2" id="KW-1185">Reference proteome</keyword>
<dbReference type="AlphaFoldDB" id="M2QJ04"/>
<accession>M2QJ04</accession>
<gene>
    <name evidence="1" type="ORF">CERSUDRAFT_88374</name>
</gene>
<dbReference type="HOGENOM" id="CLU_2468847_0_0_1"/>
<dbReference type="EMBL" id="KB445813">
    <property type="protein sequence ID" value="EMD32090.1"/>
    <property type="molecule type" value="Genomic_DNA"/>
</dbReference>